<comment type="caution">
    <text evidence="2">The sequence shown here is derived from an EMBL/GenBank/DDBJ whole genome shotgun (WGS) entry which is preliminary data.</text>
</comment>
<accession>A0A8H6MBP4</accession>
<feature type="compositionally biased region" description="Low complexity" evidence="1">
    <location>
        <begin position="47"/>
        <end position="56"/>
    </location>
</feature>
<feature type="region of interest" description="Disordered" evidence="1">
    <location>
        <begin position="47"/>
        <end position="77"/>
    </location>
</feature>
<feature type="region of interest" description="Disordered" evidence="1">
    <location>
        <begin position="118"/>
        <end position="151"/>
    </location>
</feature>
<evidence type="ECO:0000313" key="2">
    <source>
        <dbReference type="EMBL" id="KAF6762485.1"/>
    </source>
</evidence>
<proteinExistence type="predicted"/>
<protein>
    <submittedName>
        <fullName evidence="2">Uncharacterized protein</fullName>
    </submittedName>
</protein>
<keyword evidence="3" id="KW-1185">Reference proteome</keyword>
<dbReference type="AlphaFoldDB" id="A0A8H6MBP4"/>
<sequence>MSISIDDLVSSFSSSHIGQEANDLAALQAQLAQTLFAASSSSFASSSRFQSSPFQQGAREPCTTPTPRSPVQSSFSSWGEIDRPAYRSRSSSISLSNSGYEDTEDEMMVEGLLIPASTSTSSASENTFMQRTPSHSYHQRTPSMSYDSAPPASPFTSSDPFYLQAQAHAQSYFYDNSNITQHGRPSMSSPFVAAAATQFGGYQQYASMGVAS</sequence>
<gene>
    <name evidence="2" type="ORF">DFP72DRAFT_841625</name>
</gene>
<dbReference type="EMBL" id="JACGCI010000007">
    <property type="protein sequence ID" value="KAF6762485.1"/>
    <property type="molecule type" value="Genomic_DNA"/>
</dbReference>
<feature type="compositionally biased region" description="Polar residues" evidence="1">
    <location>
        <begin position="63"/>
        <end position="77"/>
    </location>
</feature>
<evidence type="ECO:0000256" key="1">
    <source>
        <dbReference type="SAM" id="MobiDB-lite"/>
    </source>
</evidence>
<reference evidence="2 3" key="1">
    <citation type="submission" date="2020-07" db="EMBL/GenBank/DDBJ databases">
        <title>Comparative genomics of pyrophilous fungi reveals a link between fire events and developmental genes.</title>
        <authorList>
            <consortium name="DOE Joint Genome Institute"/>
            <person name="Steindorff A.S."/>
            <person name="Carver A."/>
            <person name="Calhoun S."/>
            <person name="Stillman K."/>
            <person name="Liu H."/>
            <person name="Lipzen A."/>
            <person name="Pangilinan J."/>
            <person name="Labutti K."/>
            <person name="Bruns T.D."/>
            <person name="Grigoriev I.V."/>
        </authorList>
    </citation>
    <scope>NUCLEOTIDE SEQUENCE [LARGE SCALE GENOMIC DNA]</scope>
    <source>
        <strain evidence="2 3">CBS 144469</strain>
    </source>
</reference>
<organism evidence="2 3">
    <name type="scientific">Ephemerocybe angulata</name>
    <dbReference type="NCBI Taxonomy" id="980116"/>
    <lineage>
        <taxon>Eukaryota</taxon>
        <taxon>Fungi</taxon>
        <taxon>Dikarya</taxon>
        <taxon>Basidiomycota</taxon>
        <taxon>Agaricomycotina</taxon>
        <taxon>Agaricomycetes</taxon>
        <taxon>Agaricomycetidae</taxon>
        <taxon>Agaricales</taxon>
        <taxon>Agaricineae</taxon>
        <taxon>Psathyrellaceae</taxon>
        <taxon>Ephemerocybe</taxon>
    </lineage>
</organism>
<feature type="compositionally biased region" description="Polar residues" evidence="1">
    <location>
        <begin position="125"/>
        <end position="146"/>
    </location>
</feature>
<dbReference type="Proteomes" id="UP000521943">
    <property type="component" value="Unassembled WGS sequence"/>
</dbReference>
<evidence type="ECO:0000313" key="3">
    <source>
        <dbReference type="Proteomes" id="UP000521943"/>
    </source>
</evidence>
<name>A0A8H6MBP4_9AGAR</name>
<dbReference type="OrthoDB" id="3262664at2759"/>